<dbReference type="PANTHER" id="PTHR23501">
    <property type="entry name" value="MAJOR FACILITATOR SUPERFAMILY"/>
    <property type="match status" value="1"/>
</dbReference>
<proteinExistence type="inferred from homology"/>
<dbReference type="FunFam" id="1.20.1250.20:FF:000197">
    <property type="entry name" value="Siderophore iron transporter 1"/>
    <property type="match status" value="1"/>
</dbReference>
<dbReference type="GO" id="GO:0005886">
    <property type="term" value="C:plasma membrane"/>
    <property type="evidence" value="ECO:0007669"/>
    <property type="project" value="TreeGrafter"/>
</dbReference>
<dbReference type="Gene3D" id="1.20.1250.20">
    <property type="entry name" value="MFS general substrate transporter like domains"/>
    <property type="match status" value="2"/>
</dbReference>
<accession>A0A165CHY6</accession>
<evidence type="ECO:0000256" key="5">
    <source>
        <dbReference type="ARBA" id="ARBA00022989"/>
    </source>
</evidence>
<dbReference type="InterPro" id="IPR020846">
    <property type="entry name" value="MFS_dom"/>
</dbReference>
<evidence type="ECO:0000313" key="12">
    <source>
        <dbReference type="Proteomes" id="UP000077266"/>
    </source>
</evidence>
<evidence type="ECO:0000256" key="4">
    <source>
        <dbReference type="ARBA" id="ARBA00022692"/>
    </source>
</evidence>
<evidence type="ECO:0000256" key="2">
    <source>
        <dbReference type="ARBA" id="ARBA00008335"/>
    </source>
</evidence>
<feature type="domain" description="Major facilitator superfamily (MFS) profile" evidence="10">
    <location>
        <begin position="59"/>
        <end position="577"/>
    </location>
</feature>
<keyword evidence="4 9" id="KW-0812">Transmembrane</keyword>
<dbReference type="GO" id="GO:0022857">
    <property type="term" value="F:transmembrane transporter activity"/>
    <property type="evidence" value="ECO:0007669"/>
    <property type="project" value="InterPro"/>
</dbReference>
<evidence type="ECO:0000259" key="10">
    <source>
        <dbReference type="PROSITE" id="PS50850"/>
    </source>
</evidence>
<gene>
    <name evidence="11" type="ORF">EXIGLDRAFT_340959</name>
</gene>
<evidence type="ECO:0000256" key="6">
    <source>
        <dbReference type="ARBA" id="ARBA00023065"/>
    </source>
</evidence>
<dbReference type="Proteomes" id="UP000077266">
    <property type="component" value="Unassembled WGS sequence"/>
</dbReference>
<feature type="transmembrane region" description="Helical" evidence="9">
    <location>
        <begin position="152"/>
        <end position="170"/>
    </location>
</feature>
<feature type="transmembrane region" description="Helical" evidence="9">
    <location>
        <begin position="124"/>
        <end position="146"/>
    </location>
</feature>
<feature type="transmembrane region" description="Helical" evidence="9">
    <location>
        <begin position="182"/>
        <end position="206"/>
    </location>
</feature>
<dbReference type="Pfam" id="PF07690">
    <property type="entry name" value="MFS_1"/>
    <property type="match status" value="1"/>
</dbReference>
<evidence type="ECO:0000313" key="11">
    <source>
        <dbReference type="EMBL" id="KZV82502.1"/>
    </source>
</evidence>
<dbReference type="STRING" id="1314781.A0A165CHY6"/>
<keyword evidence="6" id="KW-0406">Ion transport</keyword>
<dbReference type="EMBL" id="KV426319">
    <property type="protein sequence ID" value="KZV82502.1"/>
    <property type="molecule type" value="Genomic_DNA"/>
</dbReference>
<feature type="transmembrane region" description="Helical" evidence="9">
    <location>
        <begin position="550"/>
        <end position="572"/>
    </location>
</feature>
<evidence type="ECO:0000256" key="7">
    <source>
        <dbReference type="ARBA" id="ARBA00023136"/>
    </source>
</evidence>
<dbReference type="InParanoid" id="A0A165CHY6"/>
<comment type="similarity">
    <text evidence="2">Belongs to the major facilitator superfamily.</text>
</comment>
<evidence type="ECO:0000256" key="1">
    <source>
        <dbReference type="ARBA" id="ARBA00004141"/>
    </source>
</evidence>
<comment type="subcellular location">
    <subcellularLocation>
        <location evidence="1">Membrane</location>
        <topology evidence="1">Multi-pass membrane protein</topology>
    </subcellularLocation>
</comment>
<dbReference type="InterPro" id="IPR011701">
    <property type="entry name" value="MFS"/>
</dbReference>
<dbReference type="InterPro" id="IPR036259">
    <property type="entry name" value="MFS_trans_sf"/>
</dbReference>
<feature type="transmembrane region" description="Helical" evidence="9">
    <location>
        <begin position="411"/>
        <end position="430"/>
    </location>
</feature>
<organism evidence="11 12">
    <name type="scientific">Exidia glandulosa HHB12029</name>
    <dbReference type="NCBI Taxonomy" id="1314781"/>
    <lineage>
        <taxon>Eukaryota</taxon>
        <taxon>Fungi</taxon>
        <taxon>Dikarya</taxon>
        <taxon>Basidiomycota</taxon>
        <taxon>Agaricomycotina</taxon>
        <taxon>Agaricomycetes</taxon>
        <taxon>Auriculariales</taxon>
        <taxon>Exidiaceae</taxon>
        <taxon>Exidia</taxon>
    </lineage>
</organism>
<keyword evidence="7 9" id="KW-0472">Membrane</keyword>
<evidence type="ECO:0000256" key="9">
    <source>
        <dbReference type="SAM" id="Phobius"/>
    </source>
</evidence>
<protein>
    <submittedName>
        <fullName evidence="11">Drug:h+ antiporter</fullName>
    </submittedName>
</protein>
<keyword evidence="12" id="KW-1185">Reference proteome</keyword>
<feature type="transmembrane region" description="Helical" evidence="9">
    <location>
        <begin position="385"/>
        <end position="404"/>
    </location>
</feature>
<feature type="transmembrane region" description="Helical" evidence="9">
    <location>
        <begin position="309"/>
        <end position="328"/>
    </location>
</feature>
<name>A0A165CHY6_EXIGL</name>
<dbReference type="AlphaFoldDB" id="A0A165CHY6"/>
<keyword evidence="5 9" id="KW-1133">Transmembrane helix</keyword>
<sequence length="607" mass="65123">MSDTGSLSKAAPPGEHLRQRTSRTGTVHSASVHIVDTQLGVLKAEATRRVWGPKSKILLYIGIALVAYVYSLDGTTTYLYQAQATSAFQQHSSLATVAVATAIILAVTKPIAAKLSDVLGRAEAYSLAVLFYVVGYIVVASCNSIGTYAGGIVIYTFGNAAIQILQQIVIGDMTTLRWRGLVSSLVSVPFFINAFVAGNIAANIVTGAGWRWGYGMFAIIIPAATAPIIFTLFWGQSKAKKLGVLANAYHGEEQAIVAENKLPLLTRVYNFAIDVDLAGLVLFTIGWALVLLPLTIVNRGQQKWSSGDIIAMLTLGPLILIGFGVFEAKVAPKPVFPLRFFRNVTVLACALIGFFDFISFYLQFTYQYSFIYITHSGWSLVDQNYFAYTQTLSLTFFGILAGAIQFSTRRVRWLLIVGLIIRLVAVGAMIKTKGAHGSTFGLVFTQIIQGAGGGIAAVTAQVAAQGSVPHQEMAAVTAMVLLFAEIGGAIGTAIAGAIWKNVMPVQLGERLSPFLNQTAIDGIYGSITTAVTYADQPEIYNGVIESYDFVMTRLLIASTVIAVLPVLCAWFVKDIHLGDTQNAVEVDTDSVDSLPVKTRDVSGVTIN</sequence>
<feature type="transmembrane region" description="Helical" evidence="9">
    <location>
        <begin position="340"/>
        <end position="362"/>
    </location>
</feature>
<feature type="transmembrane region" description="Helical" evidence="9">
    <location>
        <begin position="92"/>
        <end position="112"/>
    </location>
</feature>
<dbReference type="GO" id="GO:0006811">
    <property type="term" value="P:monoatomic ion transport"/>
    <property type="evidence" value="ECO:0007669"/>
    <property type="project" value="UniProtKB-KW"/>
</dbReference>
<dbReference type="OrthoDB" id="2241241at2759"/>
<dbReference type="SUPFAM" id="SSF103473">
    <property type="entry name" value="MFS general substrate transporter"/>
    <property type="match status" value="1"/>
</dbReference>
<feature type="transmembrane region" description="Helical" evidence="9">
    <location>
        <begin position="57"/>
        <end position="80"/>
    </location>
</feature>
<evidence type="ECO:0000256" key="3">
    <source>
        <dbReference type="ARBA" id="ARBA00022448"/>
    </source>
</evidence>
<feature type="transmembrane region" description="Helical" evidence="9">
    <location>
        <begin position="442"/>
        <end position="464"/>
    </location>
</feature>
<dbReference type="PROSITE" id="PS50850">
    <property type="entry name" value="MFS"/>
    <property type="match status" value="1"/>
</dbReference>
<feature type="transmembrane region" description="Helical" evidence="9">
    <location>
        <begin position="277"/>
        <end position="297"/>
    </location>
</feature>
<dbReference type="PANTHER" id="PTHR23501:SF87">
    <property type="entry name" value="SIDEROPHORE IRON TRANSPORTER 2"/>
    <property type="match status" value="1"/>
</dbReference>
<feature type="region of interest" description="Disordered" evidence="8">
    <location>
        <begin position="1"/>
        <end position="28"/>
    </location>
</feature>
<feature type="transmembrane region" description="Helical" evidence="9">
    <location>
        <begin position="212"/>
        <end position="234"/>
    </location>
</feature>
<reference evidence="11 12" key="1">
    <citation type="journal article" date="2016" name="Mol. Biol. Evol.">
        <title>Comparative Genomics of Early-Diverging Mushroom-Forming Fungi Provides Insights into the Origins of Lignocellulose Decay Capabilities.</title>
        <authorList>
            <person name="Nagy L.G."/>
            <person name="Riley R."/>
            <person name="Tritt A."/>
            <person name="Adam C."/>
            <person name="Daum C."/>
            <person name="Floudas D."/>
            <person name="Sun H."/>
            <person name="Yadav J.S."/>
            <person name="Pangilinan J."/>
            <person name="Larsson K.H."/>
            <person name="Matsuura K."/>
            <person name="Barry K."/>
            <person name="Labutti K."/>
            <person name="Kuo R."/>
            <person name="Ohm R.A."/>
            <person name="Bhattacharya S.S."/>
            <person name="Shirouzu T."/>
            <person name="Yoshinaga Y."/>
            <person name="Martin F.M."/>
            <person name="Grigoriev I.V."/>
            <person name="Hibbett D.S."/>
        </authorList>
    </citation>
    <scope>NUCLEOTIDE SEQUENCE [LARGE SCALE GENOMIC DNA]</scope>
    <source>
        <strain evidence="11 12">HHB12029</strain>
    </source>
</reference>
<evidence type="ECO:0000256" key="8">
    <source>
        <dbReference type="SAM" id="MobiDB-lite"/>
    </source>
</evidence>
<feature type="transmembrane region" description="Helical" evidence="9">
    <location>
        <begin position="476"/>
        <end position="499"/>
    </location>
</feature>
<keyword evidence="3" id="KW-0813">Transport</keyword>